<evidence type="ECO:0000256" key="5">
    <source>
        <dbReference type="ARBA" id="ARBA00023180"/>
    </source>
</evidence>
<feature type="chain" id="PRO_5040505922" evidence="6">
    <location>
        <begin position="19"/>
        <end position="530"/>
    </location>
</feature>
<organism evidence="7 8">
    <name type="scientific">Phanerochaete sordida</name>
    <dbReference type="NCBI Taxonomy" id="48140"/>
    <lineage>
        <taxon>Eukaryota</taxon>
        <taxon>Fungi</taxon>
        <taxon>Dikarya</taxon>
        <taxon>Basidiomycota</taxon>
        <taxon>Agaricomycotina</taxon>
        <taxon>Agaricomycetes</taxon>
        <taxon>Polyporales</taxon>
        <taxon>Phanerochaetaceae</taxon>
        <taxon>Phanerochaete</taxon>
    </lineage>
</organism>
<keyword evidence="8" id="KW-1185">Reference proteome</keyword>
<comment type="similarity">
    <text evidence="1">Belongs to the peptidase S28 family.</text>
</comment>
<dbReference type="GO" id="GO:0008239">
    <property type="term" value="F:dipeptidyl-peptidase activity"/>
    <property type="evidence" value="ECO:0007669"/>
    <property type="project" value="TreeGrafter"/>
</dbReference>
<evidence type="ECO:0000313" key="8">
    <source>
        <dbReference type="Proteomes" id="UP000703269"/>
    </source>
</evidence>
<comment type="caution">
    <text evidence="7">The sequence shown here is derived from an EMBL/GenBank/DDBJ whole genome shotgun (WGS) entry which is preliminary data.</text>
</comment>
<evidence type="ECO:0000313" key="7">
    <source>
        <dbReference type="EMBL" id="GJE86471.1"/>
    </source>
</evidence>
<dbReference type="InterPro" id="IPR029058">
    <property type="entry name" value="AB_hydrolase_fold"/>
</dbReference>
<evidence type="ECO:0000256" key="1">
    <source>
        <dbReference type="ARBA" id="ARBA00011079"/>
    </source>
</evidence>
<dbReference type="SUPFAM" id="SSF53474">
    <property type="entry name" value="alpha/beta-Hydrolases"/>
    <property type="match status" value="1"/>
</dbReference>
<keyword evidence="5" id="KW-0325">Glycoprotein</keyword>
<dbReference type="Gene3D" id="3.40.50.1820">
    <property type="entry name" value="alpha/beta hydrolase"/>
    <property type="match status" value="2"/>
</dbReference>
<dbReference type="GO" id="GO:0006508">
    <property type="term" value="P:proteolysis"/>
    <property type="evidence" value="ECO:0007669"/>
    <property type="project" value="UniProtKB-KW"/>
</dbReference>
<evidence type="ECO:0000256" key="4">
    <source>
        <dbReference type="ARBA" id="ARBA00022801"/>
    </source>
</evidence>
<dbReference type="GO" id="GO:0070008">
    <property type="term" value="F:serine-type exopeptidase activity"/>
    <property type="evidence" value="ECO:0007669"/>
    <property type="project" value="InterPro"/>
</dbReference>
<name>A0A9P3L8T7_9APHY</name>
<dbReference type="EMBL" id="BPQB01000004">
    <property type="protein sequence ID" value="GJE86471.1"/>
    <property type="molecule type" value="Genomic_DNA"/>
</dbReference>
<keyword evidence="2" id="KW-0645">Protease</keyword>
<dbReference type="InterPro" id="IPR008758">
    <property type="entry name" value="Peptidase_S28"/>
</dbReference>
<sequence>MVLLRTLVLLHLLATAYATQLRARNANLPRPPTVPPVPAPDIAVYHVATGAVLPPLNTTYYFDQLIDRANPQLGTFKQRYWHTWEWYEKGGPIILYTPGEENAEGMTGFLVNRTINGQIAQQEHGATIVIEHRYYGETNPFSDMSDKNLKYHTIQQAIDDLEYFAKTVKLAMPGGDSVGPAEAPWVLVGGSYSGALTSWTMVNKPGLFRAGYATSAVVEAIVGFWEYFEPVRQYMPKNCSADVEAVIAHVDTVLKTGSESQIAQLKDNFGVTELTHVDDVGGALRNNLWDWQSLEPSTGPNATFYQFCDALEVKNGVSAPSSGWGVDHALSAWGGFWQDGYLDNLCGGQSIADCLGTYDPTNPLFTDISVGNDYRSWNWIVCNEVGWFEDAAPVGMPTLVSRLAQPAYDARACSLFFPDTFPAGSSPVPRVAQTNAAYHGWDVHVDRLFFANGKRDPWRGATVSADAHFVPSTPEQPIAVSDGFHGSDLATSNALVDPTVLAVQQQALRAMHGWLQGFEPTKQGYAEEME</sequence>
<accession>A0A9P3L8T7</accession>
<dbReference type="PANTHER" id="PTHR11010">
    <property type="entry name" value="PROTEASE S28 PRO-X CARBOXYPEPTIDASE-RELATED"/>
    <property type="match status" value="1"/>
</dbReference>
<reference evidence="7 8" key="1">
    <citation type="submission" date="2021-08" db="EMBL/GenBank/DDBJ databases">
        <title>Draft Genome Sequence of Phanerochaete sordida strain YK-624.</title>
        <authorList>
            <person name="Mori T."/>
            <person name="Dohra H."/>
            <person name="Suzuki T."/>
            <person name="Kawagishi H."/>
            <person name="Hirai H."/>
        </authorList>
    </citation>
    <scope>NUCLEOTIDE SEQUENCE [LARGE SCALE GENOMIC DNA]</scope>
    <source>
        <strain evidence="7 8">YK-624</strain>
    </source>
</reference>
<dbReference type="GO" id="GO:0004180">
    <property type="term" value="F:carboxypeptidase activity"/>
    <property type="evidence" value="ECO:0007669"/>
    <property type="project" value="UniProtKB-KW"/>
</dbReference>
<evidence type="ECO:0000256" key="2">
    <source>
        <dbReference type="ARBA" id="ARBA00022670"/>
    </source>
</evidence>
<feature type="signal peptide" evidence="6">
    <location>
        <begin position="1"/>
        <end position="18"/>
    </location>
</feature>
<dbReference type="AlphaFoldDB" id="A0A9P3L8T7"/>
<dbReference type="OrthoDB" id="1735038at2759"/>
<dbReference type="PANTHER" id="PTHR11010:SF23">
    <property type="entry name" value="SERINE PEPTIDASE"/>
    <property type="match status" value="1"/>
</dbReference>
<proteinExistence type="inferred from homology"/>
<evidence type="ECO:0000256" key="3">
    <source>
        <dbReference type="ARBA" id="ARBA00022729"/>
    </source>
</evidence>
<protein>
    <submittedName>
        <fullName evidence="7">Serine carboxypeptidase S28</fullName>
    </submittedName>
</protein>
<keyword evidence="4" id="KW-0378">Hydrolase</keyword>
<evidence type="ECO:0000256" key="6">
    <source>
        <dbReference type="SAM" id="SignalP"/>
    </source>
</evidence>
<dbReference type="Proteomes" id="UP000703269">
    <property type="component" value="Unassembled WGS sequence"/>
</dbReference>
<gene>
    <name evidence="7" type="ORF">PsYK624_025510</name>
</gene>
<dbReference type="Pfam" id="PF05577">
    <property type="entry name" value="Peptidase_S28"/>
    <property type="match status" value="1"/>
</dbReference>
<keyword evidence="7" id="KW-0121">Carboxypeptidase</keyword>
<keyword evidence="3 6" id="KW-0732">Signal</keyword>